<evidence type="ECO:0000256" key="3">
    <source>
        <dbReference type="ARBA" id="ARBA00023163"/>
    </source>
</evidence>
<feature type="domain" description="HTH myb-type" evidence="6">
    <location>
        <begin position="24"/>
        <end position="74"/>
    </location>
</feature>
<organism evidence="7 8">
    <name type="scientific">Tritrichomonas musculus</name>
    <dbReference type="NCBI Taxonomy" id="1915356"/>
    <lineage>
        <taxon>Eukaryota</taxon>
        <taxon>Metamonada</taxon>
        <taxon>Parabasalia</taxon>
        <taxon>Tritrichomonadida</taxon>
        <taxon>Tritrichomonadidae</taxon>
        <taxon>Tritrichomonas</taxon>
    </lineage>
</organism>
<feature type="domain" description="Myb-like" evidence="5">
    <location>
        <begin position="75"/>
        <end position="125"/>
    </location>
</feature>
<accession>A0ABR2GPJ0</accession>
<dbReference type="InterPro" id="IPR001005">
    <property type="entry name" value="SANT/Myb"/>
</dbReference>
<keyword evidence="4" id="KW-0539">Nucleus</keyword>
<evidence type="ECO:0000313" key="8">
    <source>
        <dbReference type="Proteomes" id="UP001470230"/>
    </source>
</evidence>
<keyword evidence="2" id="KW-0238">DNA-binding</keyword>
<dbReference type="InterPro" id="IPR051575">
    <property type="entry name" value="Myb-like_DNA-bd"/>
</dbReference>
<keyword evidence="3" id="KW-0804">Transcription</keyword>
<feature type="domain" description="HTH myb-type" evidence="6">
    <location>
        <begin position="75"/>
        <end position="129"/>
    </location>
</feature>
<reference evidence="7 8" key="1">
    <citation type="submission" date="2024-04" db="EMBL/GenBank/DDBJ databases">
        <title>Tritrichomonas musculus Genome.</title>
        <authorList>
            <person name="Alves-Ferreira E."/>
            <person name="Grigg M."/>
            <person name="Lorenzi H."/>
            <person name="Galac M."/>
        </authorList>
    </citation>
    <scope>NUCLEOTIDE SEQUENCE [LARGE SCALE GENOMIC DNA]</scope>
    <source>
        <strain evidence="7 8">EAF2021</strain>
    </source>
</reference>
<keyword evidence="8" id="KW-1185">Reference proteome</keyword>
<evidence type="ECO:0000256" key="1">
    <source>
        <dbReference type="ARBA" id="ARBA00023015"/>
    </source>
</evidence>
<dbReference type="CDD" id="cd00167">
    <property type="entry name" value="SANT"/>
    <property type="match status" value="2"/>
</dbReference>
<sequence>MMEEKVIQEIPAIPNSILMKPFVGEHQKRRTFSKEEDARLLYLVKYYGDDWTKISILMPFRSSRQCKERYEGYLSPSINHGKFSEEEDLLLIEKYEEFGSKWTKISQYFEGRSGNQLKNRWNTYIIKLTDDQINKMKPNKIKNQSNDVKSIEDKKFFDLFNQKQRKSDDRNDELFFIEEEESCDDLFVDVEDIFDLFQ</sequence>
<proteinExistence type="predicted"/>
<dbReference type="InterPro" id="IPR009057">
    <property type="entry name" value="Homeodomain-like_sf"/>
</dbReference>
<name>A0ABR2GPJ0_9EUKA</name>
<comment type="caution">
    <text evidence="7">The sequence shown here is derived from an EMBL/GenBank/DDBJ whole genome shotgun (WGS) entry which is preliminary data.</text>
</comment>
<dbReference type="PROSITE" id="PS50090">
    <property type="entry name" value="MYB_LIKE"/>
    <property type="match status" value="2"/>
</dbReference>
<dbReference type="Pfam" id="PF13921">
    <property type="entry name" value="Myb_DNA-bind_6"/>
    <property type="match status" value="1"/>
</dbReference>
<feature type="domain" description="Myb-like" evidence="5">
    <location>
        <begin position="24"/>
        <end position="74"/>
    </location>
</feature>
<dbReference type="SMART" id="SM00717">
    <property type="entry name" value="SANT"/>
    <property type="match status" value="2"/>
</dbReference>
<keyword evidence="1" id="KW-0805">Transcription regulation</keyword>
<dbReference type="Gene3D" id="1.10.10.60">
    <property type="entry name" value="Homeodomain-like"/>
    <property type="match status" value="2"/>
</dbReference>
<gene>
    <name evidence="7" type="ORF">M9Y10_042417</name>
</gene>
<dbReference type="PANTHER" id="PTHR46621:SF1">
    <property type="entry name" value="SNRNA-ACTIVATING PROTEIN COMPLEX SUBUNIT 4"/>
    <property type="match status" value="1"/>
</dbReference>
<evidence type="ECO:0000259" key="6">
    <source>
        <dbReference type="PROSITE" id="PS51294"/>
    </source>
</evidence>
<protein>
    <submittedName>
        <fullName evidence="7">Myb- protein B</fullName>
    </submittedName>
</protein>
<dbReference type="PROSITE" id="PS51294">
    <property type="entry name" value="HTH_MYB"/>
    <property type="match status" value="2"/>
</dbReference>
<evidence type="ECO:0000259" key="5">
    <source>
        <dbReference type="PROSITE" id="PS50090"/>
    </source>
</evidence>
<evidence type="ECO:0000256" key="2">
    <source>
        <dbReference type="ARBA" id="ARBA00023125"/>
    </source>
</evidence>
<evidence type="ECO:0000313" key="7">
    <source>
        <dbReference type="EMBL" id="KAK8835533.1"/>
    </source>
</evidence>
<dbReference type="PANTHER" id="PTHR46621">
    <property type="entry name" value="SNRNA-ACTIVATING PROTEIN COMPLEX SUBUNIT 4"/>
    <property type="match status" value="1"/>
</dbReference>
<dbReference type="InterPro" id="IPR017930">
    <property type="entry name" value="Myb_dom"/>
</dbReference>
<dbReference type="SUPFAM" id="SSF46689">
    <property type="entry name" value="Homeodomain-like"/>
    <property type="match status" value="1"/>
</dbReference>
<evidence type="ECO:0000256" key="4">
    <source>
        <dbReference type="ARBA" id="ARBA00023242"/>
    </source>
</evidence>
<dbReference type="EMBL" id="JAPFFF010000079">
    <property type="protein sequence ID" value="KAK8835533.1"/>
    <property type="molecule type" value="Genomic_DNA"/>
</dbReference>
<dbReference type="Proteomes" id="UP001470230">
    <property type="component" value="Unassembled WGS sequence"/>
</dbReference>